<dbReference type="OrthoDB" id="2143914at2759"/>
<dbReference type="InterPro" id="IPR017884">
    <property type="entry name" value="SANT_dom"/>
</dbReference>
<dbReference type="Pfam" id="PF13921">
    <property type="entry name" value="Myb_DNA-bind_6"/>
    <property type="match status" value="1"/>
</dbReference>
<evidence type="ECO:0000256" key="4">
    <source>
        <dbReference type="ARBA" id="ARBA00023242"/>
    </source>
</evidence>
<evidence type="ECO:0000256" key="1">
    <source>
        <dbReference type="ARBA" id="ARBA00023015"/>
    </source>
</evidence>
<dbReference type="PROSITE" id="PS50090">
    <property type="entry name" value="MYB_LIKE"/>
    <property type="match status" value="3"/>
</dbReference>
<feature type="domain" description="HTH myb-type" evidence="7">
    <location>
        <begin position="187"/>
        <end position="231"/>
    </location>
</feature>
<dbReference type="PROSITE" id="PS51293">
    <property type="entry name" value="SANT"/>
    <property type="match status" value="2"/>
</dbReference>
<dbReference type="Gene3D" id="1.10.10.60">
    <property type="entry name" value="Homeodomain-like"/>
    <property type="match status" value="3"/>
</dbReference>
<dbReference type="GO" id="GO:0042796">
    <property type="term" value="P:snRNA transcription by RNA polymerase III"/>
    <property type="evidence" value="ECO:0007669"/>
    <property type="project" value="TreeGrafter"/>
</dbReference>
<organism evidence="8 9">
    <name type="scientific">Nematocida displodere</name>
    <dbReference type="NCBI Taxonomy" id="1805483"/>
    <lineage>
        <taxon>Eukaryota</taxon>
        <taxon>Fungi</taxon>
        <taxon>Fungi incertae sedis</taxon>
        <taxon>Microsporidia</taxon>
        <taxon>Nematocida</taxon>
    </lineage>
</organism>
<dbReference type="InterPro" id="IPR051575">
    <property type="entry name" value="Myb-like_DNA-bd"/>
</dbReference>
<evidence type="ECO:0000313" key="8">
    <source>
        <dbReference type="EMBL" id="OAG31760.1"/>
    </source>
</evidence>
<dbReference type="PROSITE" id="PS51294">
    <property type="entry name" value="HTH_MYB"/>
    <property type="match status" value="3"/>
</dbReference>
<accession>A0A177EK61</accession>
<feature type="domain" description="HTH myb-type" evidence="7">
    <location>
        <begin position="291"/>
        <end position="338"/>
    </location>
</feature>
<feature type="domain" description="Myb-like" evidence="5">
    <location>
        <begin position="180"/>
        <end position="231"/>
    </location>
</feature>
<feature type="domain" description="SANT" evidence="6">
    <location>
        <begin position="235"/>
        <end position="285"/>
    </location>
</feature>
<dbReference type="GO" id="GO:0001006">
    <property type="term" value="F:RNA polymerase III type 3 promoter sequence-specific DNA binding"/>
    <property type="evidence" value="ECO:0007669"/>
    <property type="project" value="TreeGrafter"/>
</dbReference>
<keyword evidence="9" id="KW-1185">Reference proteome</keyword>
<evidence type="ECO:0000259" key="7">
    <source>
        <dbReference type="PROSITE" id="PS51294"/>
    </source>
</evidence>
<evidence type="ECO:0000259" key="6">
    <source>
        <dbReference type="PROSITE" id="PS51293"/>
    </source>
</evidence>
<dbReference type="InterPro" id="IPR017930">
    <property type="entry name" value="Myb_dom"/>
</dbReference>
<feature type="domain" description="HTH myb-type" evidence="7">
    <location>
        <begin position="232"/>
        <end position="287"/>
    </location>
</feature>
<dbReference type="VEuPathDB" id="MicrosporidiaDB:NEDG_00235"/>
<keyword evidence="2" id="KW-0238">DNA-binding</keyword>
<dbReference type="GeneID" id="93646585"/>
<dbReference type="PANTHER" id="PTHR46621:SF1">
    <property type="entry name" value="SNRNA-ACTIVATING PROTEIN COMPLEX SUBUNIT 4"/>
    <property type="match status" value="1"/>
</dbReference>
<dbReference type="AlphaFoldDB" id="A0A177EK61"/>
<keyword evidence="3" id="KW-0804">Transcription</keyword>
<dbReference type="GO" id="GO:0042795">
    <property type="term" value="P:snRNA transcription by RNA polymerase II"/>
    <property type="evidence" value="ECO:0007669"/>
    <property type="project" value="TreeGrafter"/>
</dbReference>
<dbReference type="InterPro" id="IPR001005">
    <property type="entry name" value="SANT/Myb"/>
</dbReference>
<comment type="caution">
    <text evidence="8">The sequence shown here is derived from an EMBL/GenBank/DDBJ whole genome shotgun (WGS) entry which is preliminary data.</text>
</comment>
<dbReference type="STRING" id="1805483.A0A177EK61"/>
<dbReference type="Proteomes" id="UP000185944">
    <property type="component" value="Unassembled WGS sequence"/>
</dbReference>
<evidence type="ECO:0000256" key="2">
    <source>
        <dbReference type="ARBA" id="ARBA00023125"/>
    </source>
</evidence>
<gene>
    <name evidence="8" type="ORF">NEDG_00235</name>
</gene>
<feature type="domain" description="Myb-like" evidence="5">
    <location>
        <begin position="284"/>
        <end position="334"/>
    </location>
</feature>
<protein>
    <recommendedName>
        <fullName evidence="10">Myb proto-oncogene protein, plant</fullName>
    </recommendedName>
</protein>
<reference evidence="8 9" key="1">
    <citation type="submission" date="2016-02" db="EMBL/GenBank/DDBJ databases">
        <title>Discovery of a natural microsporidian pathogen with a broad tissue tropism in Caenorhabditis elegans.</title>
        <authorList>
            <person name="Luallen R.J."/>
            <person name="Reinke A.W."/>
            <person name="Tong L."/>
            <person name="Botts M.R."/>
            <person name="Felix M.-A."/>
            <person name="Troemel E.R."/>
        </authorList>
    </citation>
    <scope>NUCLEOTIDE SEQUENCE [LARGE SCALE GENOMIC DNA]</scope>
    <source>
        <strain evidence="8 9">JUm2807</strain>
    </source>
</reference>
<dbReference type="GO" id="GO:0000978">
    <property type="term" value="F:RNA polymerase II cis-regulatory region sequence-specific DNA binding"/>
    <property type="evidence" value="ECO:0007669"/>
    <property type="project" value="TreeGrafter"/>
</dbReference>
<dbReference type="Pfam" id="PF00249">
    <property type="entry name" value="Myb_DNA-binding"/>
    <property type="match status" value="1"/>
</dbReference>
<dbReference type="GO" id="GO:0019185">
    <property type="term" value="C:snRNA-activating protein complex"/>
    <property type="evidence" value="ECO:0007669"/>
    <property type="project" value="TreeGrafter"/>
</dbReference>
<evidence type="ECO:0008006" key="10">
    <source>
        <dbReference type="Google" id="ProtNLM"/>
    </source>
</evidence>
<evidence type="ECO:0000259" key="5">
    <source>
        <dbReference type="PROSITE" id="PS50090"/>
    </source>
</evidence>
<sequence>MEEEELFGAEEVDIEAVERKLLNANRALQAEKHQEYLDMLVRLDMIAVAKKLLAATRKKTKRRMLLTREHLDGSTPEEAISTTQTKRIIDTAAEYARKEASTNILIDAKVWHTIAESASLPVATCQKVWYSPKNPFYIQGRWTQEEDEEILLASGKWPQLYTKLRRAPLSIFLRYKAHQQREAISSAWTPEEDELLVHLAQSETAGAWIKIATHLKSKTPRQCMYRYIRKLAPYIRRGKWTAEEDEALLKAVGLHKKGNWKKIKESVPGRSGFQCRERYLYILDPTINNTPWAPEEEEKLLQLAESMSKDWALISKEIATRNGRQCRLKYLQLMKDKEGKPEAS</sequence>
<dbReference type="EMBL" id="LTDL01000014">
    <property type="protein sequence ID" value="OAG31760.1"/>
    <property type="molecule type" value="Genomic_DNA"/>
</dbReference>
<keyword evidence="4" id="KW-0539">Nucleus</keyword>
<dbReference type="CDD" id="cd00167">
    <property type="entry name" value="SANT"/>
    <property type="match status" value="3"/>
</dbReference>
<evidence type="ECO:0000256" key="3">
    <source>
        <dbReference type="ARBA" id="ARBA00023163"/>
    </source>
</evidence>
<evidence type="ECO:0000313" key="9">
    <source>
        <dbReference type="Proteomes" id="UP000185944"/>
    </source>
</evidence>
<dbReference type="SMART" id="SM00717">
    <property type="entry name" value="SANT"/>
    <property type="match status" value="4"/>
</dbReference>
<feature type="domain" description="SANT" evidence="6">
    <location>
        <begin position="287"/>
        <end position="338"/>
    </location>
</feature>
<feature type="domain" description="Myb-like" evidence="5">
    <location>
        <begin position="232"/>
        <end position="283"/>
    </location>
</feature>
<dbReference type="RefSeq" id="XP_067545361.1">
    <property type="nucleotide sequence ID" value="XM_067687653.1"/>
</dbReference>
<name>A0A177EK61_9MICR</name>
<dbReference type="InterPro" id="IPR009057">
    <property type="entry name" value="Homeodomain-like_sf"/>
</dbReference>
<proteinExistence type="predicted"/>
<dbReference type="SUPFAM" id="SSF46689">
    <property type="entry name" value="Homeodomain-like"/>
    <property type="match status" value="2"/>
</dbReference>
<keyword evidence="1" id="KW-0805">Transcription regulation</keyword>
<dbReference type="PANTHER" id="PTHR46621">
    <property type="entry name" value="SNRNA-ACTIVATING PROTEIN COMPLEX SUBUNIT 4"/>
    <property type="match status" value="1"/>
</dbReference>